<reference evidence="3" key="1">
    <citation type="journal article" date="2019" name="Int. J. Syst. Evol. Microbiol.">
        <title>The Global Catalogue of Microorganisms (GCM) 10K type strain sequencing project: providing services to taxonomists for standard genome sequencing and annotation.</title>
        <authorList>
            <consortium name="The Broad Institute Genomics Platform"/>
            <consortium name="The Broad Institute Genome Sequencing Center for Infectious Disease"/>
            <person name="Wu L."/>
            <person name="Ma J."/>
        </authorList>
    </citation>
    <scope>NUCLEOTIDE SEQUENCE [LARGE SCALE GENOMIC DNA]</scope>
    <source>
        <strain evidence="3">JCM 17925</strain>
    </source>
</reference>
<comment type="caution">
    <text evidence="2">The sequence shown here is derived from an EMBL/GenBank/DDBJ whole genome shotgun (WGS) entry which is preliminary data.</text>
</comment>
<feature type="compositionally biased region" description="Polar residues" evidence="1">
    <location>
        <begin position="33"/>
        <end position="46"/>
    </location>
</feature>
<evidence type="ECO:0000313" key="3">
    <source>
        <dbReference type="Proteomes" id="UP001500936"/>
    </source>
</evidence>
<organism evidence="2 3">
    <name type="scientific">Nibrella viscosa</name>
    <dbReference type="NCBI Taxonomy" id="1084524"/>
    <lineage>
        <taxon>Bacteria</taxon>
        <taxon>Pseudomonadati</taxon>
        <taxon>Bacteroidota</taxon>
        <taxon>Cytophagia</taxon>
        <taxon>Cytophagales</taxon>
        <taxon>Spirosomataceae</taxon>
        <taxon>Nibrella</taxon>
    </lineage>
</organism>
<name>A0ABP8L0G6_9BACT</name>
<feature type="region of interest" description="Disordered" evidence="1">
    <location>
        <begin position="33"/>
        <end position="67"/>
    </location>
</feature>
<sequence>MGAFFLRSGNGQRLELRLRGAMVDYLYLPDSEITQPQHKQGSSPKNQRVFLNKEGNNPDPYNPDDEV</sequence>
<evidence type="ECO:0000313" key="2">
    <source>
        <dbReference type="EMBL" id="GAA4419941.1"/>
    </source>
</evidence>
<accession>A0ABP8L0G6</accession>
<keyword evidence="3" id="KW-1185">Reference proteome</keyword>
<protein>
    <submittedName>
        <fullName evidence="2">Uncharacterized protein</fullName>
    </submittedName>
</protein>
<evidence type="ECO:0000256" key="1">
    <source>
        <dbReference type="SAM" id="MobiDB-lite"/>
    </source>
</evidence>
<gene>
    <name evidence="2" type="ORF">GCM10023187_54780</name>
</gene>
<dbReference type="Proteomes" id="UP001500936">
    <property type="component" value="Unassembled WGS sequence"/>
</dbReference>
<proteinExistence type="predicted"/>
<dbReference type="EMBL" id="BAABHB010000019">
    <property type="protein sequence ID" value="GAA4419941.1"/>
    <property type="molecule type" value="Genomic_DNA"/>
</dbReference>